<evidence type="ECO:0000313" key="2">
    <source>
        <dbReference type="Proteomes" id="UP000237246"/>
    </source>
</evidence>
<protein>
    <submittedName>
        <fullName evidence="1">Uncharacterized protein</fullName>
    </submittedName>
</protein>
<reference evidence="1 2" key="1">
    <citation type="submission" date="2018-01" db="EMBL/GenBank/DDBJ databases">
        <title>Comparison of the Chinese Bamboo Partridge and Red Junglefowl genome sequences highlights the importance of demography in genome evolution.</title>
        <authorList>
            <person name="Tiley G.P."/>
            <person name="Kimball R.T."/>
            <person name="Braun E.L."/>
            <person name="Burleigh J.G."/>
        </authorList>
    </citation>
    <scope>NUCLEOTIDE SEQUENCE [LARGE SCALE GENOMIC DNA]</scope>
    <source>
        <strain evidence="1">RTK389</strain>
        <tissue evidence="1">Blood</tissue>
    </source>
</reference>
<gene>
    <name evidence="1" type="ORF">CIB84_016694</name>
</gene>
<dbReference type="EMBL" id="PPHD01099079">
    <property type="protein sequence ID" value="POI19561.1"/>
    <property type="molecule type" value="Genomic_DNA"/>
</dbReference>
<comment type="caution">
    <text evidence="1">The sequence shown here is derived from an EMBL/GenBank/DDBJ whole genome shotgun (WGS) entry which is preliminary data.</text>
</comment>
<organism evidence="1 2">
    <name type="scientific">Bambusicola thoracicus</name>
    <name type="common">Chinese bamboo-partridge</name>
    <name type="synonym">Perdix thoracica</name>
    <dbReference type="NCBI Taxonomy" id="9083"/>
    <lineage>
        <taxon>Eukaryota</taxon>
        <taxon>Metazoa</taxon>
        <taxon>Chordata</taxon>
        <taxon>Craniata</taxon>
        <taxon>Vertebrata</taxon>
        <taxon>Euteleostomi</taxon>
        <taxon>Archelosauria</taxon>
        <taxon>Archosauria</taxon>
        <taxon>Dinosauria</taxon>
        <taxon>Saurischia</taxon>
        <taxon>Theropoda</taxon>
        <taxon>Coelurosauria</taxon>
        <taxon>Aves</taxon>
        <taxon>Neognathae</taxon>
        <taxon>Galloanserae</taxon>
        <taxon>Galliformes</taxon>
        <taxon>Phasianidae</taxon>
        <taxon>Perdicinae</taxon>
        <taxon>Bambusicola</taxon>
    </lineage>
</organism>
<sequence length="13" mass="1381">MPNASQSCQKISS</sequence>
<accession>A0A2P4S612</accession>
<proteinExistence type="predicted"/>
<dbReference type="Proteomes" id="UP000237246">
    <property type="component" value="Unassembled WGS sequence"/>
</dbReference>
<keyword evidence="2" id="KW-1185">Reference proteome</keyword>
<name>A0A2P4S612_BAMTH</name>
<evidence type="ECO:0000313" key="1">
    <source>
        <dbReference type="EMBL" id="POI19561.1"/>
    </source>
</evidence>